<proteinExistence type="inferred from homology"/>
<dbReference type="GO" id="GO:0000287">
    <property type="term" value="F:magnesium ion binding"/>
    <property type="evidence" value="ECO:0007669"/>
    <property type="project" value="InterPro"/>
</dbReference>
<protein>
    <recommendedName>
        <fullName evidence="4">phenylalanine--tRNA ligase</fullName>
        <ecNumber evidence="4">6.1.1.20</ecNumber>
    </recommendedName>
</protein>
<dbReference type="PANTHER" id="PTHR10947">
    <property type="entry name" value="PHENYLALANYL-TRNA SYNTHETASE BETA CHAIN AND LEUCINE-RICH REPEAT-CONTAINING PROTEIN 47"/>
    <property type="match status" value="1"/>
</dbReference>
<evidence type="ECO:0000256" key="6">
    <source>
        <dbReference type="ARBA" id="ARBA00022598"/>
    </source>
</evidence>
<dbReference type="Gene3D" id="3.30.56.10">
    <property type="match status" value="2"/>
</dbReference>
<evidence type="ECO:0000256" key="11">
    <source>
        <dbReference type="ARBA" id="ARBA00022917"/>
    </source>
</evidence>
<dbReference type="GO" id="GO:0005524">
    <property type="term" value="F:ATP binding"/>
    <property type="evidence" value="ECO:0007669"/>
    <property type="project" value="UniProtKB-KW"/>
</dbReference>
<dbReference type="GO" id="GO:0009328">
    <property type="term" value="C:phenylalanine-tRNA ligase complex"/>
    <property type="evidence" value="ECO:0007669"/>
    <property type="project" value="TreeGrafter"/>
</dbReference>
<keyword evidence="11" id="KW-0648">Protein biosynthesis</keyword>
<comment type="subcellular location">
    <subcellularLocation>
        <location evidence="2">Cytoplasm</location>
    </subcellularLocation>
</comment>
<dbReference type="Pfam" id="PF17759">
    <property type="entry name" value="tRNA_synthFbeta"/>
    <property type="match status" value="1"/>
</dbReference>
<sequence>MPVVTLYFDRLKKILGRSVPKNKIVETLPFIGLDIEEETKDHVNVEYSPNRPDYSTDYGIVTGLQGLLGIKLGMPVLKIKNGKNVIKSDSSVSKIRPFVTAIEARNGKLDDETIRQIITMQEDLHNGLGRRRKKASIGIHDLEKIKFPLYYKTVNKNHSFVPLEADSVMTVSEILEKTETGKKYHHILDGYKQVPIILDSDENTVSLPPIINSKLTQMNTKTRNLLVEVTATDKNTAEGVLAVIANILQTAGFQLFSVKITGKNNATPTLQSRNLNLDPMLVQKTLGIEMTNPLIVQSLRKSRLDAKIKGKKIVCTIPRYRTDIFGEMDLVEEVALGYGIQNLTPTMPASFSAGERNHITKTLETIRSVMIGLGYTEVMNFELTSKESLYDKTSRDSTKMISVADSKSQEHIILRDMLIPEMMEVLSRNIHESYPQKIFEIGTVFEKGSQIQEIMHMACLSAHKDVNFTEIKSVLQSLFKTSFDLSCKTVTQKEPMFVEGRTGKIMVSGKEVGTIGEISPKISDNFKLRTPVSGFEIKLSGLLSA</sequence>
<evidence type="ECO:0000313" key="15">
    <source>
        <dbReference type="Proteomes" id="UP000232412"/>
    </source>
</evidence>
<evidence type="ECO:0000256" key="4">
    <source>
        <dbReference type="ARBA" id="ARBA00012814"/>
    </source>
</evidence>
<comment type="cofactor">
    <cofactor evidence="1">
        <name>Mg(2+)</name>
        <dbReference type="ChEBI" id="CHEBI:18420"/>
    </cofactor>
</comment>
<dbReference type="SMART" id="SM00873">
    <property type="entry name" value="B3_4"/>
    <property type="match status" value="1"/>
</dbReference>
<dbReference type="InterPro" id="IPR045060">
    <property type="entry name" value="Phe-tRNA-ligase_IIc_bsu"/>
</dbReference>
<dbReference type="RefSeq" id="WP_101009470.1">
    <property type="nucleotide sequence ID" value="NZ_FRFC01000003.1"/>
</dbReference>
<dbReference type="GO" id="GO:0006432">
    <property type="term" value="P:phenylalanyl-tRNA aminoacylation"/>
    <property type="evidence" value="ECO:0007669"/>
    <property type="project" value="InterPro"/>
</dbReference>
<dbReference type="Gene3D" id="3.30.930.10">
    <property type="entry name" value="Bira Bifunctional Protein, Domain 2"/>
    <property type="match status" value="1"/>
</dbReference>
<dbReference type="CDD" id="cd00769">
    <property type="entry name" value="PheRS_beta_core"/>
    <property type="match status" value="1"/>
</dbReference>
<dbReference type="AlphaFoldDB" id="A0A2H1EFX8"/>
<dbReference type="NCBIfam" id="TIGR00471">
    <property type="entry name" value="pheT_arch"/>
    <property type="match status" value="1"/>
</dbReference>
<dbReference type="Pfam" id="PF03484">
    <property type="entry name" value="B5"/>
    <property type="match status" value="1"/>
</dbReference>
<dbReference type="Gene3D" id="3.50.40.10">
    <property type="entry name" value="Phenylalanyl-trna Synthetase, Chain B, domain 3"/>
    <property type="match status" value="1"/>
</dbReference>
<dbReference type="EC" id="6.1.1.20" evidence="4"/>
<evidence type="ECO:0000256" key="7">
    <source>
        <dbReference type="ARBA" id="ARBA00022723"/>
    </source>
</evidence>
<dbReference type="SUPFAM" id="SSF46955">
    <property type="entry name" value="Putative DNA-binding domain"/>
    <property type="match status" value="2"/>
</dbReference>
<evidence type="ECO:0000256" key="2">
    <source>
        <dbReference type="ARBA" id="ARBA00004496"/>
    </source>
</evidence>
<keyword evidence="5" id="KW-0963">Cytoplasm</keyword>
<keyword evidence="8" id="KW-0547">Nucleotide-binding</keyword>
<evidence type="ECO:0000256" key="10">
    <source>
        <dbReference type="ARBA" id="ARBA00022842"/>
    </source>
</evidence>
<dbReference type="InterPro" id="IPR020825">
    <property type="entry name" value="Phe-tRNA_synthase-like_B3/B4"/>
</dbReference>
<keyword evidence="15" id="KW-1185">Reference proteome</keyword>
<keyword evidence="9" id="KW-0067">ATP-binding</keyword>
<dbReference type="GO" id="GO:0004826">
    <property type="term" value="F:phenylalanine-tRNA ligase activity"/>
    <property type="evidence" value="ECO:0007669"/>
    <property type="project" value="UniProtKB-EC"/>
</dbReference>
<evidence type="ECO:0000256" key="3">
    <source>
        <dbReference type="ARBA" id="ARBA00007438"/>
    </source>
</evidence>
<dbReference type="InterPro" id="IPR041616">
    <property type="entry name" value="PheRS_beta_core"/>
</dbReference>
<dbReference type="PROSITE" id="PS51483">
    <property type="entry name" value="B5"/>
    <property type="match status" value="1"/>
</dbReference>
<dbReference type="SUPFAM" id="SSF55681">
    <property type="entry name" value="Class II aaRS and biotin synthetases"/>
    <property type="match status" value="1"/>
</dbReference>
<dbReference type="Proteomes" id="UP000232412">
    <property type="component" value="Unassembled WGS sequence"/>
</dbReference>
<dbReference type="PANTHER" id="PTHR10947:SF0">
    <property type="entry name" value="PHENYLALANINE--TRNA LIGASE BETA SUBUNIT"/>
    <property type="match status" value="1"/>
</dbReference>
<evidence type="ECO:0000256" key="8">
    <source>
        <dbReference type="ARBA" id="ARBA00022741"/>
    </source>
</evidence>
<keyword evidence="6" id="KW-0436">Ligase</keyword>
<keyword evidence="10" id="KW-0460">Magnesium</keyword>
<gene>
    <name evidence="14" type="ORF">NSIN_20458</name>
</gene>
<feature type="domain" description="B5" evidence="13">
    <location>
        <begin position="270"/>
        <end position="345"/>
    </location>
</feature>
<evidence type="ECO:0000256" key="12">
    <source>
        <dbReference type="ARBA" id="ARBA00023146"/>
    </source>
</evidence>
<keyword evidence="7" id="KW-0479">Metal-binding</keyword>
<evidence type="ECO:0000256" key="9">
    <source>
        <dbReference type="ARBA" id="ARBA00022840"/>
    </source>
</evidence>
<dbReference type="InterPro" id="IPR005146">
    <property type="entry name" value="B3/B4_tRNA-bd"/>
</dbReference>
<evidence type="ECO:0000313" key="14">
    <source>
        <dbReference type="EMBL" id="SHO44852.1"/>
    </source>
</evidence>
<dbReference type="GO" id="GO:0003723">
    <property type="term" value="F:RNA binding"/>
    <property type="evidence" value="ECO:0007669"/>
    <property type="project" value="InterPro"/>
</dbReference>
<dbReference type="OrthoDB" id="10073at2157"/>
<evidence type="ECO:0000256" key="5">
    <source>
        <dbReference type="ARBA" id="ARBA00022490"/>
    </source>
</evidence>
<dbReference type="FunFam" id="3.50.40.10:FF:000003">
    <property type="entry name" value="Phenylalanine--tRNA ligase beta subunit"/>
    <property type="match status" value="1"/>
</dbReference>
<name>A0A2H1EFX8_9ARCH</name>
<dbReference type="InterPro" id="IPR004531">
    <property type="entry name" value="Phe-tRNA-synth_IIc_bsu_arc_euk"/>
</dbReference>
<accession>A0A2H1EFX8</accession>
<dbReference type="InterPro" id="IPR009061">
    <property type="entry name" value="DNA-bd_dom_put_sf"/>
</dbReference>
<dbReference type="InterPro" id="IPR045864">
    <property type="entry name" value="aa-tRNA-synth_II/BPL/LPL"/>
</dbReference>
<keyword evidence="12 14" id="KW-0030">Aminoacyl-tRNA synthetase</keyword>
<reference evidence="15" key="1">
    <citation type="submission" date="2016-12" db="EMBL/GenBank/DDBJ databases">
        <authorList>
            <person name="Herbold C."/>
        </authorList>
    </citation>
    <scope>NUCLEOTIDE SEQUENCE [LARGE SCALE GENOMIC DNA]</scope>
</reference>
<dbReference type="SMART" id="SM00874">
    <property type="entry name" value="B5"/>
    <property type="match status" value="2"/>
</dbReference>
<evidence type="ECO:0000256" key="1">
    <source>
        <dbReference type="ARBA" id="ARBA00001946"/>
    </source>
</evidence>
<evidence type="ECO:0000259" key="13">
    <source>
        <dbReference type="PROSITE" id="PS51483"/>
    </source>
</evidence>
<organism evidence="14 15">
    <name type="scientific">Nitrosotalea sinensis</name>
    <dbReference type="NCBI Taxonomy" id="1499975"/>
    <lineage>
        <taxon>Archaea</taxon>
        <taxon>Nitrososphaerota</taxon>
        <taxon>Nitrososphaeria</taxon>
        <taxon>Nitrosotaleales</taxon>
        <taxon>Nitrosotaleaceae</taxon>
        <taxon>Nitrosotalea</taxon>
    </lineage>
</organism>
<dbReference type="InterPro" id="IPR005147">
    <property type="entry name" value="tRNA_synthase_B5-dom"/>
</dbReference>
<comment type="similarity">
    <text evidence="3">Belongs to the phenylalanyl-tRNA synthetase beta subunit family. Type 2 subfamily.</text>
</comment>
<dbReference type="EMBL" id="FRFC01000003">
    <property type="protein sequence ID" value="SHO44852.1"/>
    <property type="molecule type" value="Genomic_DNA"/>
</dbReference>